<dbReference type="InterPro" id="IPR013083">
    <property type="entry name" value="Znf_RING/FYVE/PHD"/>
</dbReference>
<sequence length="102" mass="11251">MAAMSNYPIDFLFDLDQALTLVDDSGQHIKIEAQKTLVIDHMPTVTPTDNDHDVCSVCIQSFRSGEGGKQVPCGHVYHATCIASWLSRHNSCPLCRCKISSE</sequence>
<dbReference type="SMART" id="SM00184">
    <property type="entry name" value="RING"/>
    <property type="match status" value="1"/>
</dbReference>
<dbReference type="PANTHER" id="PTHR45931">
    <property type="entry name" value="SI:CH211-59O9.10"/>
    <property type="match status" value="1"/>
</dbReference>
<dbReference type="GO" id="GO:0008270">
    <property type="term" value="F:zinc ion binding"/>
    <property type="evidence" value="ECO:0007669"/>
    <property type="project" value="UniProtKB-KW"/>
</dbReference>
<keyword evidence="1" id="KW-0479">Metal-binding</keyword>
<evidence type="ECO:0000256" key="2">
    <source>
        <dbReference type="ARBA" id="ARBA00022771"/>
    </source>
</evidence>
<proteinExistence type="predicted"/>
<evidence type="ECO:0000256" key="3">
    <source>
        <dbReference type="ARBA" id="ARBA00022833"/>
    </source>
</evidence>
<accession>A0A2N9GBF9</accession>
<name>A0A2N9GBF9_FAGSY</name>
<dbReference type="AlphaFoldDB" id="A0A2N9GBF9"/>
<evidence type="ECO:0000256" key="1">
    <source>
        <dbReference type="ARBA" id="ARBA00022723"/>
    </source>
</evidence>
<keyword evidence="2 4" id="KW-0863">Zinc-finger</keyword>
<keyword evidence="3" id="KW-0862">Zinc</keyword>
<dbReference type="PANTHER" id="PTHR45931:SF16">
    <property type="entry name" value="RING_U-BOX SUPERFAMILY PROTEIN"/>
    <property type="match status" value="1"/>
</dbReference>
<organism evidence="6">
    <name type="scientific">Fagus sylvatica</name>
    <name type="common">Beechnut</name>
    <dbReference type="NCBI Taxonomy" id="28930"/>
    <lineage>
        <taxon>Eukaryota</taxon>
        <taxon>Viridiplantae</taxon>
        <taxon>Streptophyta</taxon>
        <taxon>Embryophyta</taxon>
        <taxon>Tracheophyta</taxon>
        <taxon>Spermatophyta</taxon>
        <taxon>Magnoliopsida</taxon>
        <taxon>eudicotyledons</taxon>
        <taxon>Gunneridae</taxon>
        <taxon>Pentapetalae</taxon>
        <taxon>rosids</taxon>
        <taxon>fabids</taxon>
        <taxon>Fagales</taxon>
        <taxon>Fagaceae</taxon>
        <taxon>Fagus</taxon>
    </lineage>
</organism>
<evidence type="ECO:0000313" key="6">
    <source>
        <dbReference type="EMBL" id="SPC96800.1"/>
    </source>
</evidence>
<dbReference type="Gene3D" id="3.30.40.10">
    <property type="entry name" value="Zinc/RING finger domain, C3HC4 (zinc finger)"/>
    <property type="match status" value="1"/>
</dbReference>
<dbReference type="InterPro" id="IPR001841">
    <property type="entry name" value="Znf_RING"/>
</dbReference>
<dbReference type="GO" id="GO:0005634">
    <property type="term" value="C:nucleus"/>
    <property type="evidence" value="ECO:0007669"/>
    <property type="project" value="TreeGrafter"/>
</dbReference>
<dbReference type="InterPro" id="IPR051834">
    <property type="entry name" value="RING_finger_E3_ligase"/>
</dbReference>
<protein>
    <recommendedName>
        <fullName evidence="5">RING-type domain-containing protein</fullName>
    </recommendedName>
</protein>
<reference evidence="6" key="1">
    <citation type="submission" date="2018-02" db="EMBL/GenBank/DDBJ databases">
        <authorList>
            <person name="Cohen D.B."/>
            <person name="Kent A.D."/>
        </authorList>
    </citation>
    <scope>NUCLEOTIDE SEQUENCE</scope>
</reference>
<gene>
    <name evidence="6" type="ORF">FSB_LOCUS24682</name>
</gene>
<evidence type="ECO:0000256" key="4">
    <source>
        <dbReference type="PROSITE-ProRule" id="PRU00175"/>
    </source>
</evidence>
<dbReference type="EMBL" id="OIVN01001702">
    <property type="protein sequence ID" value="SPC96800.1"/>
    <property type="molecule type" value="Genomic_DNA"/>
</dbReference>
<dbReference type="Pfam" id="PF13639">
    <property type="entry name" value="zf-RING_2"/>
    <property type="match status" value="1"/>
</dbReference>
<dbReference type="GO" id="GO:0061630">
    <property type="term" value="F:ubiquitin protein ligase activity"/>
    <property type="evidence" value="ECO:0007669"/>
    <property type="project" value="TreeGrafter"/>
</dbReference>
<feature type="domain" description="RING-type" evidence="5">
    <location>
        <begin position="55"/>
        <end position="96"/>
    </location>
</feature>
<evidence type="ECO:0000259" key="5">
    <source>
        <dbReference type="PROSITE" id="PS50089"/>
    </source>
</evidence>
<dbReference type="SUPFAM" id="SSF57850">
    <property type="entry name" value="RING/U-box"/>
    <property type="match status" value="1"/>
</dbReference>
<dbReference type="GO" id="GO:0006511">
    <property type="term" value="P:ubiquitin-dependent protein catabolic process"/>
    <property type="evidence" value="ECO:0007669"/>
    <property type="project" value="TreeGrafter"/>
</dbReference>
<dbReference type="PROSITE" id="PS50089">
    <property type="entry name" value="ZF_RING_2"/>
    <property type="match status" value="1"/>
</dbReference>